<dbReference type="PATRIC" id="fig|145458.7.peg.1086"/>
<dbReference type="KEGG" id="rtc:APU90_01740"/>
<gene>
    <name evidence="1" type="ORF">VT73_09705</name>
</gene>
<evidence type="ECO:0000313" key="1">
    <source>
        <dbReference type="EMBL" id="KKM44750.1"/>
    </source>
</evidence>
<evidence type="ECO:0000313" key="2">
    <source>
        <dbReference type="Proteomes" id="UP000052979"/>
    </source>
</evidence>
<organism evidence="1 2">
    <name type="scientific">Rathayibacter toxicus</name>
    <dbReference type="NCBI Taxonomy" id="145458"/>
    <lineage>
        <taxon>Bacteria</taxon>
        <taxon>Bacillati</taxon>
        <taxon>Actinomycetota</taxon>
        <taxon>Actinomycetes</taxon>
        <taxon>Micrococcales</taxon>
        <taxon>Microbacteriaceae</taxon>
        <taxon>Rathayibacter</taxon>
    </lineage>
</organism>
<proteinExistence type="predicted"/>
<dbReference type="EMBL" id="LBFI01000053">
    <property type="protein sequence ID" value="KKM44750.1"/>
    <property type="molecule type" value="Genomic_DNA"/>
</dbReference>
<accession>A0A0C5BDW3</accession>
<dbReference type="KEGG" id="rtx:TI83_04735"/>
<dbReference type="Proteomes" id="UP000052979">
    <property type="component" value="Unassembled WGS sequence"/>
</dbReference>
<name>A0A0C5BDW3_9MICO</name>
<protein>
    <submittedName>
        <fullName evidence="1">Uncharacterized protein</fullName>
    </submittedName>
</protein>
<comment type="caution">
    <text evidence="1">The sequence shown here is derived from an EMBL/GenBank/DDBJ whole genome shotgun (WGS) entry which is preliminary data.</text>
</comment>
<sequence length="61" mass="6933">MTVCKSAMRGIPGQVAGQSPFRLCADERQRADYGGLIDHEQHRPTVFQTADELPQLRFFVR</sequence>
<dbReference type="AlphaFoldDB" id="A0A0C5BDW3"/>
<keyword evidence="2" id="KW-1185">Reference proteome</keyword>
<reference evidence="1 2" key="1">
    <citation type="submission" date="2015-04" db="EMBL/GenBank/DDBJ databases">
        <title>Draft genome sequence of Rathayibacter toxicus strain FH-142 (AKA 70134 or CS 32), a Western Australian isolate.</title>
        <authorList>
            <consortium name="Consortium for Microbial Forensics and Genomics (microFORGE)"/>
            <person name="Knight B.M."/>
            <person name="Roberts D.P."/>
            <person name="Lin D."/>
            <person name="Hari K."/>
            <person name="Fletcher J."/>
            <person name="Melcher U."/>
            <person name="Blagden T."/>
            <person name="Luster D.G."/>
            <person name="Sechler A.J."/>
            <person name="Schneider W.L."/>
            <person name="Winegar R.A."/>
        </authorList>
    </citation>
    <scope>NUCLEOTIDE SEQUENCE [LARGE SCALE GENOMIC DNA]</scope>
    <source>
        <strain evidence="1 2">FH142</strain>
    </source>
</reference>